<reference evidence="3 4" key="1">
    <citation type="submission" date="2019-05" db="EMBL/GenBank/DDBJ databases">
        <title>Psychrobacillus vulpis sp. nov., a new species isolated from feces of a red fox that inhabits in The Tablas de Daimiel Natural Park, Albacete, Spain.</title>
        <authorList>
            <person name="Rodriguez M."/>
            <person name="Reina J.C."/>
            <person name="Bejar V."/>
            <person name="Llamas I."/>
        </authorList>
    </citation>
    <scope>NUCLEOTIDE SEQUENCE [LARGE SCALE GENOMIC DNA]</scope>
    <source>
        <strain evidence="3 4">NHI-2</strain>
    </source>
</reference>
<feature type="transmembrane region" description="Helical" evidence="1">
    <location>
        <begin position="189"/>
        <end position="209"/>
    </location>
</feature>
<organism evidence="3 4">
    <name type="scientific">Psychrobacillus soli</name>
    <dbReference type="NCBI Taxonomy" id="1543965"/>
    <lineage>
        <taxon>Bacteria</taxon>
        <taxon>Bacillati</taxon>
        <taxon>Bacillota</taxon>
        <taxon>Bacilli</taxon>
        <taxon>Bacillales</taxon>
        <taxon>Bacillaceae</taxon>
        <taxon>Psychrobacillus</taxon>
    </lineage>
</organism>
<evidence type="ECO:0000256" key="1">
    <source>
        <dbReference type="SAM" id="Phobius"/>
    </source>
</evidence>
<protein>
    <recommendedName>
        <fullName evidence="5">LPXTG cell wall anchor domain-containing protein</fullName>
    </recommendedName>
</protein>
<keyword evidence="1" id="KW-0812">Transmembrane</keyword>
<name>A0A544SY63_9BACI</name>
<comment type="caution">
    <text evidence="3">The sequence shown here is derived from an EMBL/GenBank/DDBJ whole genome shotgun (WGS) entry which is preliminary data.</text>
</comment>
<evidence type="ECO:0008006" key="5">
    <source>
        <dbReference type="Google" id="ProtNLM"/>
    </source>
</evidence>
<keyword evidence="2" id="KW-0732">Signal</keyword>
<dbReference type="RefSeq" id="WP_142608255.1">
    <property type="nucleotide sequence ID" value="NZ_VDGG01000036.1"/>
</dbReference>
<evidence type="ECO:0000256" key="2">
    <source>
        <dbReference type="SAM" id="SignalP"/>
    </source>
</evidence>
<gene>
    <name evidence="3" type="ORF">FG383_15265</name>
</gene>
<evidence type="ECO:0000313" key="4">
    <source>
        <dbReference type="Proteomes" id="UP000318937"/>
    </source>
</evidence>
<accession>A0A544SY63</accession>
<keyword evidence="1" id="KW-0472">Membrane</keyword>
<proteinExistence type="predicted"/>
<evidence type="ECO:0000313" key="3">
    <source>
        <dbReference type="EMBL" id="TQR10144.1"/>
    </source>
</evidence>
<dbReference type="Proteomes" id="UP000318937">
    <property type="component" value="Unassembled WGS sequence"/>
</dbReference>
<feature type="signal peptide" evidence="2">
    <location>
        <begin position="1"/>
        <end position="27"/>
    </location>
</feature>
<feature type="chain" id="PRO_5022034900" description="LPXTG cell wall anchor domain-containing protein" evidence="2">
    <location>
        <begin position="28"/>
        <end position="219"/>
    </location>
</feature>
<keyword evidence="1" id="KW-1133">Transmembrane helix</keyword>
<sequence>MIKLFRLFTLLLLISVICFYSMTNVFAEGEDDNAENDIGISLSPKDNLFDISNMKPGDWAPRTITVQNSGNTDFVYRMQLQNSGEKKLFNELLVEIKAGDEELYQGKLAELESLQERELTSGTEENLDITIRFPEHLGNEFQGLESAFVFSFAAEGNDSTVVQAMTTGQVASVGPPSVGTSIPTTSTNIFNWILFGTLLASGVIVLMVIRRYRRMKMAP</sequence>
<dbReference type="EMBL" id="VDGG01000036">
    <property type="protein sequence ID" value="TQR10144.1"/>
    <property type="molecule type" value="Genomic_DNA"/>
</dbReference>
<dbReference type="OrthoDB" id="2566057at2"/>
<keyword evidence="4" id="KW-1185">Reference proteome</keyword>
<dbReference type="AlphaFoldDB" id="A0A544SY63"/>